<accession>A0A7M1RT37</accession>
<name>A0A7M1RT37_9CAUD</name>
<protein>
    <submittedName>
        <fullName evidence="1">Uncharacterized protein</fullName>
    </submittedName>
</protein>
<organism evidence="1 2">
    <name type="scientific">uncultured phage cr125_1</name>
    <dbReference type="NCBI Taxonomy" id="2772091"/>
    <lineage>
        <taxon>Viruses</taxon>
        <taxon>Duplodnaviria</taxon>
        <taxon>Heunggongvirae</taxon>
        <taxon>Uroviricota</taxon>
        <taxon>Caudoviricetes</taxon>
        <taxon>Crassvirales</taxon>
        <taxon>Suoliviridae</taxon>
        <taxon>Uncouvirinae</taxon>
        <taxon>Aurodevirus</taxon>
        <taxon>Aurodevirus hominis</taxon>
    </lineage>
</organism>
<dbReference type="RefSeq" id="YP_010113235.1">
    <property type="nucleotide sequence ID" value="NC_055900.1"/>
</dbReference>
<dbReference type="EMBL" id="MT774407">
    <property type="protein sequence ID" value="QOR57595.1"/>
    <property type="molecule type" value="Genomic_DNA"/>
</dbReference>
<keyword evidence="2" id="KW-1185">Reference proteome</keyword>
<reference evidence="1 2" key="1">
    <citation type="submission" date="2020-07" db="EMBL/GenBank/DDBJ databases">
        <title>Taxonomic proposal: Crassvirales, a new order of highly abundant and diverse bacterial viruses.</title>
        <authorList>
            <person name="Shkoporov A.N."/>
            <person name="Stockdale S.R."/>
            <person name="Guerin E."/>
            <person name="Ross R.P."/>
            <person name="Hill C."/>
        </authorList>
    </citation>
    <scope>NUCLEOTIDE SEQUENCE [LARGE SCALE GENOMIC DNA]</scope>
</reference>
<sequence>MKDYIEKHVQKTKTMYRIKAYYKGKTYYLGSTDDPNKAQAVRETFLEHIKDVPKTERGKFSKSFAMEVGTLKYSHNN</sequence>
<evidence type="ECO:0000313" key="2">
    <source>
        <dbReference type="Proteomes" id="UP000594004"/>
    </source>
</evidence>
<proteinExistence type="predicted"/>
<dbReference type="Proteomes" id="UP000594004">
    <property type="component" value="Segment"/>
</dbReference>
<dbReference type="GeneID" id="65131743"/>
<evidence type="ECO:0000313" key="1">
    <source>
        <dbReference type="EMBL" id="QOR57595.1"/>
    </source>
</evidence>
<dbReference type="KEGG" id="vg:65131743"/>